<dbReference type="EMBL" id="MBFT01000583">
    <property type="protein sequence ID" value="PVU89020.1"/>
    <property type="molecule type" value="Genomic_DNA"/>
</dbReference>
<comment type="caution">
    <text evidence="1">The sequence shown here is derived from an EMBL/GenBank/DDBJ whole genome shotgun (WGS) entry which is preliminary data.</text>
</comment>
<name>A0A2T9Y9M0_9FUNG</name>
<proteinExistence type="predicted"/>
<dbReference type="Proteomes" id="UP000245699">
    <property type="component" value="Unassembled WGS sequence"/>
</dbReference>
<protein>
    <recommendedName>
        <fullName evidence="3">MULE transposase domain-containing protein</fullName>
    </recommendedName>
</protein>
<evidence type="ECO:0008006" key="3">
    <source>
        <dbReference type="Google" id="ProtNLM"/>
    </source>
</evidence>
<dbReference type="OrthoDB" id="119028at2759"/>
<reference evidence="1 2" key="1">
    <citation type="journal article" date="2018" name="MBio">
        <title>Comparative Genomics Reveals the Core Gene Toolbox for the Fungus-Insect Symbiosis.</title>
        <authorList>
            <person name="Wang Y."/>
            <person name="Stata M."/>
            <person name="Wang W."/>
            <person name="Stajich J.E."/>
            <person name="White M.M."/>
            <person name="Moncalvo J.M."/>
        </authorList>
    </citation>
    <scope>NUCLEOTIDE SEQUENCE [LARGE SCALE GENOMIC DNA]</scope>
    <source>
        <strain evidence="1 2">AUS-77-4</strain>
    </source>
</reference>
<evidence type="ECO:0000313" key="1">
    <source>
        <dbReference type="EMBL" id="PVU89020.1"/>
    </source>
</evidence>
<keyword evidence="2" id="KW-1185">Reference proteome</keyword>
<dbReference type="AlphaFoldDB" id="A0A2T9Y9M0"/>
<evidence type="ECO:0000313" key="2">
    <source>
        <dbReference type="Proteomes" id="UP000245699"/>
    </source>
</evidence>
<organism evidence="1 2">
    <name type="scientific">Furculomyces boomerangus</name>
    <dbReference type="NCBI Taxonomy" id="61424"/>
    <lineage>
        <taxon>Eukaryota</taxon>
        <taxon>Fungi</taxon>
        <taxon>Fungi incertae sedis</taxon>
        <taxon>Zoopagomycota</taxon>
        <taxon>Kickxellomycotina</taxon>
        <taxon>Harpellomycetes</taxon>
        <taxon>Harpellales</taxon>
        <taxon>Harpellaceae</taxon>
        <taxon>Furculomyces</taxon>
    </lineage>
</organism>
<sequence>MNYTEDENTPYIFSQKIESNNIKILLSIKNPMKLLLKNKNIQLDMTYKLTDLGNHVLVVGISNLERLFTPIIVEILLCESEKTILWIFKEVNSEFQNLEVFLKSIV</sequence>
<gene>
    <name evidence="1" type="ORF">BB559_005267</name>
</gene>
<accession>A0A2T9Y9M0</accession>